<name>A0AAJ1IBW2_9SPIO</name>
<dbReference type="NCBIfam" id="TIGR01613">
    <property type="entry name" value="primase_Cterm"/>
    <property type="match status" value="1"/>
</dbReference>
<sequence length="570" mass="65640">MAEKRNVKKLVKVLARFENWETRNAEQLISKNKAQELDVSNNAIEAAHQIAGIQRMKKQEVLSELYLEYLSFSKEIDEQYQKSVDGTILRFERYHERLKGIKDNPVILKPAVNLEREAIYVIAERNVSDDKLFDDTYNAKQLLADYEGLIKYCAAWKKWIIWDGCRWLKDEQDDIYQLAMDSIDKMHEKGKHLKDADEAIMLIEHAGRSKTNRKIDAMVKTAAWMKKAKIQPKKLDTLNMIFNCKNGSIDLRSARLLKHNPEDFITRISPVEFDEQADCPIWIKFLDSIFKRNSSLISFVQKVVGMSLSGDVSAQAMFILYGTGANGKSTFINIIMEIMGDYGANTPTETFMQKKGDGPSNDIARLKGTRFVSAMEAEYGNKLAEAVVKRLTGDDKISARFLYGEYFDFVPTFKIFMATNHKPKVSGMDDAIWRRLKLIPFEVTFNEKQRDPKLGSKLREELPGILNWMVEGCILWQKEGLGNPPIIDKANKDYRNDMSALESFLQECCKRDQQGLVKSSVLYAAYKLWSEENNEHLMSNRTFGMRLAEAGFDKVRQNNGVHWMYITLLK</sequence>
<evidence type="ECO:0000256" key="1">
    <source>
        <dbReference type="ARBA" id="ARBA00022741"/>
    </source>
</evidence>
<dbReference type="PROSITE" id="PS51206">
    <property type="entry name" value="SF3_HELICASE_1"/>
    <property type="match status" value="1"/>
</dbReference>
<proteinExistence type="predicted"/>
<reference evidence="6 7" key="1">
    <citation type="submission" date="2022-12" db="EMBL/GenBank/DDBJ databases">
        <title>Metagenome assembled genome from gulf of manar.</title>
        <authorList>
            <person name="Kohli P."/>
            <person name="Pk S."/>
            <person name="Venkata Ramana C."/>
            <person name="Sasikala C."/>
        </authorList>
    </citation>
    <scope>NUCLEOTIDE SEQUENCE [LARGE SCALE GENOMIC DNA]</scope>
    <source>
        <strain evidence="6">JB008</strain>
    </source>
</reference>
<dbReference type="EMBL" id="JAQQAL010000003">
    <property type="protein sequence ID" value="MDC7225219.1"/>
    <property type="molecule type" value="Genomic_DNA"/>
</dbReference>
<evidence type="ECO:0000313" key="7">
    <source>
        <dbReference type="Proteomes" id="UP001221217"/>
    </source>
</evidence>
<evidence type="ECO:0000256" key="4">
    <source>
        <dbReference type="ARBA" id="ARBA00022840"/>
    </source>
</evidence>
<protein>
    <submittedName>
        <fullName evidence="6">Phage/plasmid primase, P4 family</fullName>
    </submittedName>
</protein>
<dbReference type="GO" id="GO:0005524">
    <property type="term" value="F:ATP binding"/>
    <property type="evidence" value="ECO:0007669"/>
    <property type="project" value="UniProtKB-KW"/>
</dbReference>
<evidence type="ECO:0000259" key="5">
    <source>
        <dbReference type="PROSITE" id="PS51206"/>
    </source>
</evidence>
<dbReference type="InterPro" id="IPR045455">
    <property type="entry name" value="NrS-1_pol-like_helicase"/>
</dbReference>
<dbReference type="Pfam" id="PF08706">
    <property type="entry name" value="D5_N"/>
    <property type="match status" value="1"/>
</dbReference>
<feature type="domain" description="SF3 helicase" evidence="5">
    <location>
        <begin position="295"/>
        <end position="454"/>
    </location>
</feature>
<keyword evidence="3" id="KW-0347">Helicase</keyword>
<dbReference type="InterPro" id="IPR004968">
    <property type="entry name" value="DNA_primase/NTPase_C"/>
</dbReference>
<dbReference type="Pfam" id="PF03288">
    <property type="entry name" value="Pox_D5"/>
    <property type="match status" value="1"/>
</dbReference>
<dbReference type="InterPro" id="IPR027417">
    <property type="entry name" value="P-loop_NTPase"/>
</dbReference>
<dbReference type="SMART" id="SM00885">
    <property type="entry name" value="D5_N"/>
    <property type="match status" value="1"/>
</dbReference>
<dbReference type="GO" id="GO:0016787">
    <property type="term" value="F:hydrolase activity"/>
    <property type="evidence" value="ECO:0007669"/>
    <property type="project" value="UniProtKB-KW"/>
</dbReference>
<dbReference type="SUPFAM" id="SSF52540">
    <property type="entry name" value="P-loop containing nucleoside triphosphate hydrolases"/>
    <property type="match status" value="1"/>
</dbReference>
<keyword evidence="2" id="KW-0378">Hydrolase</keyword>
<dbReference type="InterPro" id="IPR051620">
    <property type="entry name" value="ORF904-like_C"/>
</dbReference>
<dbReference type="InterPro" id="IPR014818">
    <property type="entry name" value="Phage/plasmid_primase_P4_C"/>
</dbReference>
<organism evidence="6 7">
    <name type="scientific">Candidatus Thalassospirochaeta sargassi</name>
    <dbReference type="NCBI Taxonomy" id="3119039"/>
    <lineage>
        <taxon>Bacteria</taxon>
        <taxon>Pseudomonadati</taxon>
        <taxon>Spirochaetota</taxon>
        <taxon>Spirochaetia</taxon>
        <taxon>Spirochaetales</taxon>
        <taxon>Spirochaetaceae</taxon>
        <taxon>Candidatus Thalassospirochaeta</taxon>
    </lineage>
</organism>
<dbReference type="Proteomes" id="UP001221217">
    <property type="component" value="Unassembled WGS sequence"/>
</dbReference>
<dbReference type="GO" id="GO:0004386">
    <property type="term" value="F:helicase activity"/>
    <property type="evidence" value="ECO:0007669"/>
    <property type="project" value="UniProtKB-KW"/>
</dbReference>
<dbReference type="PANTHER" id="PTHR35372:SF2">
    <property type="entry name" value="SF3 HELICASE DOMAIN-CONTAINING PROTEIN"/>
    <property type="match status" value="1"/>
</dbReference>
<dbReference type="Gene3D" id="3.40.50.300">
    <property type="entry name" value="P-loop containing nucleotide triphosphate hydrolases"/>
    <property type="match status" value="1"/>
</dbReference>
<dbReference type="PANTHER" id="PTHR35372">
    <property type="entry name" value="ATP BINDING PROTEIN-RELATED"/>
    <property type="match status" value="1"/>
</dbReference>
<gene>
    <name evidence="6" type="ORF">PQJ61_00480</name>
</gene>
<dbReference type="InterPro" id="IPR006500">
    <property type="entry name" value="Helicase_put_C_phage/plasmid"/>
</dbReference>
<evidence type="ECO:0000256" key="2">
    <source>
        <dbReference type="ARBA" id="ARBA00022801"/>
    </source>
</evidence>
<keyword evidence="4" id="KW-0067">ATP-binding</keyword>
<evidence type="ECO:0000313" key="6">
    <source>
        <dbReference type="EMBL" id="MDC7225219.1"/>
    </source>
</evidence>
<dbReference type="AlphaFoldDB" id="A0AAJ1IBW2"/>
<dbReference type="InterPro" id="IPR014015">
    <property type="entry name" value="Helicase_SF3_DNA-vir"/>
</dbReference>
<accession>A0AAJ1IBW2</accession>
<keyword evidence="1" id="KW-0547">Nucleotide-binding</keyword>
<evidence type="ECO:0000256" key="3">
    <source>
        <dbReference type="ARBA" id="ARBA00022806"/>
    </source>
</evidence>
<dbReference type="Pfam" id="PF19263">
    <property type="entry name" value="DUF5906"/>
    <property type="match status" value="1"/>
</dbReference>
<comment type="caution">
    <text evidence="6">The sequence shown here is derived from an EMBL/GenBank/DDBJ whole genome shotgun (WGS) entry which is preliminary data.</text>
</comment>